<sequence>MISVLLEQGRERPSTGVTVAMLTMTGYALVASIAAGAASPGAGLAVLAFGLFAGTIADFVLWREMVGNAPATIEAEADQPLAALPAPEPEALTLTRSQTAVPA</sequence>
<feature type="transmembrane region" description="Helical" evidence="1">
    <location>
        <begin position="16"/>
        <end position="38"/>
    </location>
</feature>
<reference evidence="2 3" key="2">
    <citation type="submission" date="2019-09" db="EMBL/GenBank/DDBJ databases">
        <authorList>
            <person name="Jin C."/>
        </authorList>
    </citation>
    <scope>NUCLEOTIDE SEQUENCE [LARGE SCALE GENOMIC DNA]</scope>
    <source>
        <strain evidence="2 3">BN140002</strain>
    </source>
</reference>
<evidence type="ECO:0000313" key="3">
    <source>
        <dbReference type="Proteomes" id="UP000323142"/>
    </source>
</evidence>
<reference evidence="2 3" key="1">
    <citation type="submission" date="2019-09" db="EMBL/GenBank/DDBJ databases">
        <title>Salinarimonas rosea gen. nov., sp. nov., a new member of the a-2 subgroup of the Proteobacteria.</title>
        <authorList>
            <person name="Liu J."/>
        </authorList>
    </citation>
    <scope>NUCLEOTIDE SEQUENCE [LARGE SCALE GENOMIC DNA]</scope>
    <source>
        <strain evidence="2 3">BN140002</strain>
    </source>
</reference>
<name>A0A5B2VHQ5_9HYPH</name>
<dbReference type="AlphaFoldDB" id="A0A5B2VHQ5"/>
<keyword evidence="1" id="KW-1133">Transmembrane helix</keyword>
<evidence type="ECO:0000256" key="1">
    <source>
        <dbReference type="SAM" id="Phobius"/>
    </source>
</evidence>
<keyword evidence="1" id="KW-0812">Transmembrane</keyword>
<protein>
    <submittedName>
        <fullName evidence="2">Uncharacterized protein</fullName>
    </submittedName>
</protein>
<gene>
    <name evidence="2" type="ORF">F0L46_07355</name>
</gene>
<organism evidence="2 3">
    <name type="scientific">Salinarimonas soli</name>
    <dbReference type="NCBI Taxonomy" id="1638099"/>
    <lineage>
        <taxon>Bacteria</taxon>
        <taxon>Pseudomonadati</taxon>
        <taxon>Pseudomonadota</taxon>
        <taxon>Alphaproteobacteria</taxon>
        <taxon>Hyphomicrobiales</taxon>
        <taxon>Salinarimonadaceae</taxon>
        <taxon>Salinarimonas</taxon>
    </lineage>
</organism>
<dbReference type="Proteomes" id="UP000323142">
    <property type="component" value="Unassembled WGS sequence"/>
</dbReference>
<evidence type="ECO:0000313" key="2">
    <source>
        <dbReference type="EMBL" id="KAA2238076.1"/>
    </source>
</evidence>
<dbReference type="EMBL" id="VUOA01000016">
    <property type="protein sequence ID" value="KAA2238076.1"/>
    <property type="molecule type" value="Genomic_DNA"/>
</dbReference>
<keyword evidence="3" id="KW-1185">Reference proteome</keyword>
<accession>A0A5B2VHQ5</accession>
<keyword evidence="1" id="KW-0472">Membrane</keyword>
<dbReference type="RefSeq" id="WP_149816407.1">
    <property type="nucleotide sequence ID" value="NZ_VUOA01000016.1"/>
</dbReference>
<proteinExistence type="predicted"/>
<comment type="caution">
    <text evidence="2">The sequence shown here is derived from an EMBL/GenBank/DDBJ whole genome shotgun (WGS) entry which is preliminary data.</text>
</comment>
<feature type="transmembrane region" description="Helical" evidence="1">
    <location>
        <begin position="44"/>
        <end position="62"/>
    </location>
</feature>